<dbReference type="SUPFAM" id="SSF56059">
    <property type="entry name" value="Glutathione synthetase ATP-binding domain-like"/>
    <property type="match status" value="1"/>
</dbReference>
<dbReference type="EMBL" id="JAXIVS010000002">
    <property type="protein sequence ID" value="MDY7226462.1"/>
    <property type="molecule type" value="Genomic_DNA"/>
</dbReference>
<evidence type="ECO:0000313" key="2">
    <source>
        <dbReference type="EMBL" id="MDY7226462.1"/>
    </source>
</evidence>
<dbReference type="RefSeq" id="WP_321545181.1">
    <property type="nucleotide sequence ID" value="NZ_JAXIVS010000002.1"/>
</dbReference>
<comment type="caution">
    <text evidence="2">The sequence shown here is derived from an EMBL/GenBank/DDBJ whole genome shotgun (WGS) entry which is preliminary data.</text>
</comment>
<protein>
    <submittedName>
        <fullName evidence="2">Uncharacterized protein</fullName>
    </submittedName>
</protein>
<organism evidence="2 3">
    <name type="scientific">Hyalangium rubrum</name>
    <dbReference type="NCBI Taxonomy" id="3103134"/>
    <lineage>
        <taxon>Bacteria</taxon>
        <taxon>Pseudomonadati</taxon>
        <taxon>Myxococcota</taxon>
        <taxon>Myxococcia</taxon>
        <taxon>Myxococcales</taxon>
        <taxon>Cystobacterineae</taxon>
        <taxon>Archangiaceae</taxon>
        <taxon>Hyalangium</taxon>
    </lineage>
</organism>
<gene>
    <name evidence="2" type="ORF">SYV04_08700</name>
</gene>
<name>A0ABU5H011_9BACT</name>
<feature type="compositionally biased region" description="Acidic residues" evidence="1">
    <location>
        <begin position="148"/>
        <end position="161"/>
    </location>
</feature>
<keyword evidence="3" id="KW-1185">Reference proteome</keyword>
<sequence>MLTEEPVEVCLAIGEKARRPRRQQPSLRIVRFSGPALSEGIEHHADRGVPVRVYSVAKTVADLFKYRNKLGYPVAVRALKTALLAGCCSPEEVLRFAAICRVTKTLTPYVELLMARQGADIRRALEARNRPVPEPRIAESPQPGFDWNWEDDPGTELEDTDWLPAYQEGPG</sequence>
<reference evidence="2 3" key="1">
    <citation type="submission" date="2023-12" db="EMBL/GenBank/DDBJ databases">
        <title>the genome sequence of Hyalangium sp. s54d21.</title>
        <authorList>
            <person name="Zhang X."/>
        </authorList>
    </citation>
    <scope>NUCLEOTIDE SEQUENCE [LARGE SCALE GENOMIC DNA]</scope>
    <source>
        <strain evidence="3">s54d21</strain>
    </source>
</reference>
<evidence type="ECO:0000256" key="1">
    <source>
        <dbReference type="SAM" id="MobiDB-lite"/>
    </source>
</evidence>
<evidence type="ECO:0000313" key="3">
    <source>
        <dbReference type="Proteomes" id="UP001291309"/>
    </source>
</evidence>
<accession>A0ABU5H011</accession>
<proteinExistence type="predicted"/>
<dbReference type="Proteomes" id="UP001291309">
    <property type="component" value="Unassembled WGS sequence"/>
</dbReference>
<feature type="region of interest" description="Disordered" evidence="1">
    <location>
        <begin position="132"/>
        <end position="171"/>
    </location>
</feature>